<proteinExistence type="predicted"/>
<keyword evidence="1" id="KW-1133">Transmembrane helix</keyword>
<dbReference type="Proteomes" id="UP000266177">
    <property type="component" value="Unassembled WGS sequence"/>
</dbReference>
<evidence type="ECO:0000256" key="1">
    <source>
        <dbReference type="SAM" id="Phobius"/>
    </source>
</evidence>
<organism evidence="2 3">
    <name type="scientific">Paenibacillus thiaminolyticus</name>
    <name type="common">Bacillus thiaminolyticus</name>
    <dbReference type="NCBI Taxonomy" id="49283"/>
    <lineage>
        <taxon>Bacteria</taxon>
        <taxon>Bacillati</taxon>
        <taxon>Bacillota</taxon>
        <taxon>Bacilli</taxon>
        <taxon>Bacillales</taxon>
        <taxon>Paenibacillaceae</taxon>
        <taxon>Paenibacillus</taxon>
    </lineage>
</organism>
<feature type="transmembrane region" description="Helical" evidence="1">
    <location>
        <begin position="34"/>
        <end position="53"/>
    </location>
</feature>
<gene>
    <name evidence="2" type="ORF">DQX05_09095</name>
</gene>
<accession>A0A3A3H4R7</accession>
<feature type="transmembrane region" description="Helical" evidence="1">
    <location>
        <begin position="59"/>
        <end position="76"/>
    </location>
</feature>
<protein>
    <submittedName>
        <fullName evidence="2">Permease</fullName>
    </submittedName>
</protein>
<dbReference type="EMBL" id="QYZD01000006">
    <property type="protein sequence ID" value="RJG24470.1"/>
    <property type="molecule type" value="Genomic_DNA"/>
</dbReference>
<sequence length="201" mass="22478">MLPGMLSFILWLCCAILMATGWRDVLLPGTARSVLLLVGLFWLFYHDAGFGLLPDGRGLQPVWLLWCMIAGTLAGMQAQASGWVMFTLAGRIVFIGAVWLWTALLSQSAVWPLPLLPVYSASYLMIIAIVLLCSREWTHQWIMLTLGLTAGEGLIQLKMSSSGEFGSAAVQDAWWLMFVTVRLLSAVIEWSRDKWIQMRLQ</sequence>
<name>A0A3A3H4R7_PANTH</name>
<keyword evidence="1" id="KW-0472">Membrane</keyword>
<feature type="transmembrane region" description="Helical" evidence="1">
    <location>
        <begin position="6"/>
        <end position="22"/>
    </location>
</feature>
<comment type="caution">
    <text evidence="2">The sequence shown here is derived from an EMBL/GenBank/DDBJ whole genome shotgun (WGS) entry which is preliminary data.</text>
</comment>
<evidence type="ECO:0000313" key="3">
    <source>
        <dbReference type="Proteomes" id="UP000266177"/>
    </source>
</evidence>
<keyword evidence="1" id="KW-0812">Transmembrane</keyword>
<dbReference type="AlphaFoldDB" id="A0A3A3H4R7"/>
<feature type="transmembrane region" description="Helical" evidence="1">
    <location>
        <begin position="83"/>
        <end position="104"/>
    </location>
</feature>
<dbReference type="OrthoDB" id="2608899at2"/>
<reference evidence="2 3" key="1">
    <citation type="submission" date="2018-09" db="EMBL/GenBank/DDBJ databases">
        <title>Paenibacillus SK2017-BO5.</title>
        <authorList>
            <person name="Piskunova J.V."/>
            <person name="Dubiley S.A."/>
            <person name="Severinov K.V."/>
        </authorList>
    </citation>
    <scope>NUCLEOTIDE SEQUENCE [LARGE SCALE GENOMIC DNA]</scope>
    <source>
        <strain evidence="2 3">BO5</strain>
    </source>
</reference>
<evidence type="ECO:0000313" key="2">
    <source>
        <dbReference type="EMBL" id="RJG24470.1"/>
    </source>
</evidence>
<feature type="transmembrane region" description="Helical" evidence="1">
    <location>
        <begin position="116"/>
        <end position="134"/>
    </location>
</feature>